<accession>A0A915AZ31</accession>
<keyword evidence="1" id="KW-1185">Reference proteome</keyword>
<proteinExistence type="predicted"/>
<dbReference type="AlphaFoldDB" id="A0A915AZ31"/>
<name>A0A915AZ31_PARUN</name>
<protein>
    <submittedName>
        <fullName evidence="2">NADH dehydrogenase subunit 1</fullName>
    </submittedName>
</protein>
<dbReference type="WBParaSite" id="PgR020_g125_t03">
    <property type="protein sequence ID" value="PgR020_g125_t03"/>
    <property type="gene ID" value="PgR020_g125"/>
</dbReference>
<evidence type="ECO:0000313" key="2">
    <source>
        <dbReference type="WBParaSite" id="PgR020_g125_t03"/>
    </source>
</evidence>
<dbReference type="Proteomes" id="UP000887569">
    <property type="component" value="Unplaced"/>
</dbReference>
<reference evidence="2" key="1">
    <citation type="submission" date="2022-11" db="UniProtKB">
        <authorList>
            <consortium name="WormBaseParasite"/>
        </authorList>
    </citation>
    <scope>IDENTIFICATION</scope>
</reference>
<organism evidence="1 2">
    <name type="scientific">Parascaris univalens</name>
    <name type="common">Nematode worm</name>
    <dbReference type="NCBI Taxonomy" id="6257"/>
    <lineage>
        <taxon>Eukaryota</taxon>
        <taxon>Metazoa</taxon>
        <taxon>Ecdysozoa</taxon>
        <taxon>Nematoda</taxon>
        <taxon>Chromadorea</taxon>
        <taxon>Rhabditida</taxon>
        <taxon>Spirurina</taxon>
        <taxon>Ascaridomorpha</taxon>
        <taxon>Ascaridoidea</taxon>
        <taxon>Ascarididae</taxon>
        <taxon>Parascaris</taxon>
    </lineage>
</organism>
<sequence length="34" mass="3997">AFSFAYVDRPLLQLEARKLTVFIVFFLTCEFVIV</sequence>
<evidence type="ECO:0000313" key="1">
    <source>
        <dbReference type="Proteomes" id="UP000887569"/>
    </source>
</evidence>